<comment type="caution">
    <text evidence="6">The sequence shown here is derived from an EMBL/GenBank/DDBJ whole genome shotgun (WGS) entry which is preliminary data.</text>
</comment>
<dbReference type="InterPro" id="IPR013783">
    <property type="entry name" value="Ig-like_fold"/>
</dbReference>
<gene>
    <name evidence="6" type="ORF">DY240_25140</name>
</gene>
<dbReference type="EMBL" id="QUAL01000360">
    <property type="protein sequence ID" value="RIQ14360.1"/>
    <property type="molecule type" value="Genomic_DNA"/>
</dbReference>
<keyword evidence="3" id="KW-0732">Signal</keyword>
<dbReference type="GO" id="GO:0005975">
    <property type="term" value="P:carbohydrate metabolic process"/>
    <property type="evidence" value="ECO:0007669"/>
    <property type="project" value="UniProtKB-ARBA"/>
</dbReference>
<organism evidence="6 7">
    <name type="scientific">Jiangella rhizosphaerae</name>
    <dbReference type="NCBI Taxonomy" id="2293569"/>
    <lineage>
        <taxon>Bacteria</taxon>
        <taxon>Bacillati</taxon>
        <taxon>Actinomycetota</taxon>
        <taxon>Actinomycetes</taxon>
        <taxon>Jiangellales</taxon>
        <taxon>Jiangellaceae</taxon>
        <taxon>Jiangella</taxon>
    </lineage>
</organism>
<evidence type="ECO:0000313" key="6">
    <source>
        <dbReference type="EMBL" id="RIQ14360.1"/>
    </source>
</evidence>
<evidence type="ECO:0000313" key="7">
    <source>
        <dbReference type="Proteomes" id="UP000284057"/>
    </source>
</evidence>
<feature type="domain" description="SpaA-like prealbumin fold" evidence="5">
    <location>
        <begin position="674"/>
        <end position="759"/>
    </location>
</feature>
<dbReference type="PANTHER" id="PTHR36108:SF13">
    <property type="entry name" value="COLOSSIN-B-RELATED"/>
    <property type="match status" value="1"/>
</dbReference>
<feature type="domain" description="SpaA-like prealbumin fold" evidence="5">
    <location>
        <begin position="567"/>
        <end position="668"/>
    </location>
</feature>
<dbReference type="InterPro" id="IPR041033">
    <property type="entry name" value="SpaA_PFL_dom_1"/>
</dbReference>
<comment type="similarity">
    <text evidence="1">Belongs to the serine-aspartate repeat-containing protein (SDr) family.</text>
</comment>
<dbReference type="PANTHER" id="PTHR36108">
    <property type="entry name" value="COLOSSIN-B-RELATED"/>
    <property type="match status" value="1"/>
</dbReference>
<keyword evidence="2" id="KW-0964">Secreted</keyword>
<evidence type="ECO:0000256" key="3">
    <source>
        <dbReference type="ARBA" id="ARBA00022729"/>
    </source>
</evidence>
<evidence type="ECO:0000256" key="2">
    <source>
        <dbReference type="ARBA" id="ARBA00022525"/>
    </source>
</evidence>
<evidence type="ECO:0000256" key="1">
    <source>
        <dbReference type="ARBA" id="ARBA00007257"/>
    </source>
</evidence>
<dbReference type="Proteomes" id="UP000284057">
    <property type="component" value="Unassembled WGS sequence"/>
</dbReference>
<evidence type="ECO:0000259" key="5">
    <source>
        <dbReference type="Pfam" id="PF17802"/>
    </source>
</evidence>
<name>A0A418KJC2_9ACTN</name>
<feature type="domain" description="SpaA-like prealbumin fold" evidence="5">
    <location>
        <begin position="460"/>
        <end position="539"/>
    </location>
</feature>
<feature type="non-terminal residue" evidence="6">
    <location>
        <position position="810"/>
    </location>
</feature>
<dbReference type="AlphaFoldDB" id="A0A418KJC2"/>
<accession>A0A418KJC2</accession>
<dbReference type="Gene3D" id="2.60.40.10">
    <property type="entry name" value="Immunoglobulins"/>
    <property type="match status" value="5"/>
</dbReference>
<evidence type="ECO:0000256" key="4">
    <source>
        <dbReference type="SAM" id="MobiDB-lite"/>
    </source>
</evidence>
<reference evidence="6 7" key="1">
    <citation type="submission" date="2018-09" db="EMBL/GenBank/DDBJ databases">
        <title>Isolation, diversity and antifungal activity of actinobacteria from wheat.</title>
        <authorList>
            <person name="Han C."/>
        </authorList>
    </citation>
    <scope>NUCLEOTIDE SEQUENCE [LARGE SCALE GENOMIC DNA]</scope>
    <source>
        <strain evidence="6 7">NEAU-YY265</strain>
    </source>
</reference>
<dbReference type="RefSeq" id="WP_199702383.1">
    <property type="nucleotide sequence ID" value="NZ_QUAL01000360.1"/>
</dbReference>
<proteinExistence type="inferred from homology"/>
<dbReference type="Pfam" id="PF17802">
    <property type="entry name" value="SpaA"/>
    <property type="match status" value="5"/>
</dbReference>
<protein>
    <recommendedName>
        <fullName evidence="5">SpaA-like prealbumin fold domain-containing protein</fullName>
    </recommendedName>
</protein>
<keyword evidence="7" id="KW-1185">Reference proteome</keyword>
<feature type="region of interest" description="Disordered" evidence="4">
    <location>
        <begin position="19"/>
        <end position="90"/>
    </location>
</feature>
<feature type="compositionally biased region" description="Acidic residues" evidence="4">
    <location>
        <begin position="50"/>
        <end position="62"/>
    </location>
</feature>
<feature type="domain" description="SpaA-like prealbumin fold" evidence="5">
    <location>
        <begin position="255"/>
        <end position="351"/>
    </location>
</feature>
<feature type="domain" description="SpaA-like prealbumin fold" evidence="5">
    <location>
        <begin position="354"/>
        <end position="448"/>
    </location>
</feature>
<sequence length="810" mass="85874">MANENGNVVAGGFEIDGNFYEGFDNDTTETGPAGDPVDWGSGDIFPADVDVVDDPLFEDDPSIYDQGSQEERPDEWQDAGSAQPPNKGDIGDVFVHDRVVDGEQWVFLAFERATDNGTVTYYLELDQLPNATNGNGVPVPDRSVDDLRLTIENRGAGAFEVIRVDRWDGRRWRDADADVEAAAFNDSAIELPGGTRQAEEFGEFGFNLSALGLDLDCPSTGFTTLNLRSKAGRAQSNAELKDYATGPIDIASRCGELTIQKRDPDGELLGGASFTVEPNPIPGAADPGSLTIADDDENDADPADGVIVIDPAEPGDYTITEATPPPGYIQDDQPQDVTVEEFGSVTVTFENGLGSLAWGKLDEESREPVCCATFTVEGTDGPAEGVSVTVVDNGQNDVDPAEGAVLVENLPTGTYIVTETVPPTGYGLPENPVREDIVIDQQNPDVVIEDAFEDPRLLSELTVLKLDADTREPLAGATFELYLDDGDGVHEAPDGDTLIGDCTTGDDGTCAVGDLAWGTYYWYEAEAPAGYDLPADRYSGMITIDRDDAGGDLTPSTFTDPQVRSALEIVKLDAVTQDPLAGATFVVRLDDGDGVFETGDDTVVDPPGEVTTDADGTVGVEGLLFGTYWVEETAAPTGYELPDPAHQGPFTFGPDNAGETVTVTFEDEQTPTDLSVRKLDGGSQGDAPLAGATFELYLDDPADGVKDAPGGDTLVGECTTGDDGVCTVTDLGFGAYYWLETVPPPGYDLPDDPYSAFVNVTAENAGTEIAPLPFYDPRRPGSLTVLKVDDGDDAPLAGAQFELRLDDADG</sequence>